<evidence type="ECO:0000313" key="2">
    <source>
        <dbReference type="Proteomes" id="UP000186817"/>
    </source>
</evidence>
<dbReference type="OrthoDB" id="409154at2759"/>
<comment type="caution">
    <text evidence="1">The sequence shown here is derived from an EMBL/GenBank/DDBJ whole genome shotgun (WGS) entry which is preliminary data.</text>
</comment>
<organism evidence="1 2">
    <name type="scientific">Symbiodinium microadriaticum</name>
    <name type="common">Dinoflagellate</name>
    <name type="synonym">Zooxanthella microadriatica</name>
    <dbReference type="NCBI Taxonomy" id="2951"/>
    <lineage>
        <taxon>Eukaryota</taxon>
        <taxon>Sar</taxon>
        <taxon>Alveolata</taxon>
        <taxon>Dinophyceae</taxon>
        <taxon>Suessiales</taxon>
        <taxon>Symbiodiniaceae</taxon>
        <taxon>Symbiodinium</taxon>
    </lineage>
</organism>
<sequence length="945" mass="105127">MTDHDPFCIPGTEASWLKLLPDGTATCSLCQTVFENARRTDNIARHASSKGHRRRLEELGLVESGEDYGDAPPPCDFDKVARRKPGEALRHGCPGIGGAKKVLKMMRCVCEAMLQIDSSLLQEAASILIQLDARQLRLCIRFQAADHDVMVRRGLLGFEQIESLGHQDVANGVQSALRRFCTFNGEVDVEKLQRITQRIEAINADGASDVQLSLNTLRKLWPSVKVVLRDSTHSARRILSRPWSAIDAIHECFQTAISGQGAMARLVQASPTLARLFERLCQDVTESPASARRIKNLAMRKHRFDSAAKPLGRFILFLEAHLMLALSLSNNKGHDSCQHGVRFLEWIDEEKLLILGLLADCSDEALQLVRFYDSELHDSAEMQYQLQVFASKLQHLFLEGHAFQAGGYAQHVVDILQKPRGFCVEGCPKSLGGPQKVTDAAKERALDHLRLYTRLAIKTLQAEFPAFSLLACFRMFNVGPATRAQAAEDARQLTDGAERLSQVLGFGVAAFVDEYQLHEPIARHEARQGRLSNVDAWSRAVHRTATRQRQVRQNYPSGVLRVVLARYAAWTGATTSGVEQFFSKMADHVPSDRNHLTDAHLLTEAKLLSDFRDKDTCQETVCELASEIWKLTSGPPRASAKDRIDAGVPRKKPQDRLGGLFPSWAGDGSGIAIQEGTEIAFARRRRKRAAETNIVDLDSALRLAESLTEEAVVAQPKVIKELRFLEDKSFRNDVLAFLDNALLEKPSVLGIEEGAQMSKIMRPEGPELSRGIYLEKQEWARLPCSRGLNFEARLEDGQVFVVTDAAAPGQKIKWTVALQGGSVVDLQYFQTRGAAGVSFTYAAAVRTKRLVLLSEEFVQHHPGVADIIVTAMGKSHSQWRILDTWEAFAERAERQTCVEGKLVVALALPQTVQQMDMKNIFTKASFFEFITKTRVACSQFGLCGR</sequence>
<dbReference type="Proteomes" id="UP000186817">
    <property type="component" value="Unassembled WGS sequence"/>
</dbReference>
<dbReference type="AlphaFoldDB" id="A0A1Q9BZ83"/>
<reference evidence="1 2" key="1">
    <citation type="submission" date="2016-02" db="EMBL/GenBank/DDBJ databases">
        <title>Genome analysis of coral dinoflagellate symbionts highlights evolutionary adaptations to a symbiotic lifestyle.</title>
        <authorList>
            <person name="Aranda M."/>
            <person name="Li Y."/>
            <person name="Liew Y.J."/>
            <person name="Baumgarten S."/>
            <person name="Simakov O."/>
            <person name="Wilson M."/>
            <person name="Piel J."/>
            <person name="Ashoor H."/>
            <person name="Bougouffa S."/>
            <person name="Bajic V.B."/>
            <person name="Ryu T."/>
            <person name="Ravasi T."/>
            <person name="Bayer T."/>
            <person name="Micklem G."/>
            <person name="Kim H."/>
            <person name="Bhak J."/>
            <person name="Lajeunesse T.C."/>
            <person name="Voolstra C.R."/>
        </authorList>
    </citation>
    <scope>NUCLEOTIDE SEQUENCE [LARGE SCALE GENOMIC DNA]</scope>
    <source>
        <strain evidence="1 2">CCMP2467</strain>
    </source>
</reference>
<protein>
    <submittedName>
        <fullName evidence="1">Uncharacterized protein</fullName>
    </submittedName>
</protein>
<gene>
    <name evidence="1" type="ORF">AK812_SmicGene44218</name>
</gene>
<dbReference type="EMBL" id="LSRX01002211">
    <property type="protein sequence ID" value="OLP75920.1"/>
    <property type="molecule type" value="Genomic_DNA"/>
</dbReference>
<evidence type="ECO:0000313" key="1">
    <source>
        <dbReference type="EMBL" id="OLP75920.1"/>
    </source>
</evidence>
<accession>A0A1Q9BZ83</accession>
<name>A0A1Q9BZ83_SYMMI</name>
<proteinExistence type="predicted"/>
<keyword evidence="2" id="KW-1185">Reference proteome</keyword>